<evidence type="ECO:0000256" key="2">
    <source>
        <dbReference type="SAM" id="SignalP"/>
    </source>
</evidence>
<evidence type="ECO:0000313" key="3">
    <source>
        <dbReference type="EMBL" id="KAF1755207.1"/>
    </source>
</evidence>
<evidence type="ECO:0000256" key="1">
    <source>
        <dbReference type="SAM" id="MobiDB-lite"/>
    </source>
</evidence>
<dbReference type="KEGG" id="crq:GCK72_021776"/>
<reference evidence="3 4" key="1">
    <citation type="submission" date="2019-12" db="EMBL/GenBank/DDBJ databases">
        <title>Chromosome-level assembly of the Caenorhabditis remanei genome.</title>
        <authorList>
            <person name="Teterina A.A."/>
            <person name="Willis J.H."/>
            <person name="Phillips P.C."/>
        </authorList>
    </citation>
    <scope>NUCLEOTIDE SEQUENCE [LARGE SCALE GENOMIC DNA]</scope>
    <source>
        <strain evidence="3 4">PX506</strain>
        <tissue evidence="3">Whole organism</tissue>
    </source>
</reference>
<comment type="caution">
    <text evidence="3">The sequence shown here is derived from an EMBL/GenBank/DDBJ whole genome shotgun (WGS) entry which is preliminary data.</text>
</comment>
<feature type="region of interest" description="Disordered" evidence="1">
    <location>
        <begin position="129"/>
        <end position="159"/>
    </location>
</feature>
<dbReference type="RefSeq" id="XP_053583401.1">
    <property type="nucleotide sequence ID" value="XM_053734488.1"/>
</dbReference>
<dbReference type="GeneID" id="78777335"/>
<organism evidence="3 4">
    <name type="scientific">Caenorhabditis remanei</name>
    <name type="common">Caenorhabditis vulgaris</name>
    <dbReference type="NCBI Taxonomy" id="31234"/>
    <lineage>
        <taxon>Eukaryota</taxon>
        <taxon>Metazoa</taxon>
        <taxon>Ecdysozoa</taxon>
        <taxon>Nematoda</taxon>
        <taxon>Chromadorea</taxon>
        <taxon>Rhabditida</taxon>
        <taxon>Rhabditina</taxon>
        <taxon>Rhabditomorpha</taxon>
        <taxon>Rhabditoidea</taxon>
        <taxon>Rhabditidae</taxon>
        <taxon>Peloderinae</taxon>
        <taxon>Caenorhabditis</taxon>
    </lineage>
</organism>
<gene>
    <name evidence="3" type="ORF">GCK72_021776</name>
</gene>
<proteinExistence type="predicted"/>
<feature type="signal peptide" evidence="2">
    <location>
        <begin position="1"/>
        <end position="21"/>
    </location>
</feature>
<dbReference type="Proteomes" id="UP000483820">
    <property type="component" value="Chromosome V"/>
</dbReference>
<sequence>MSSQLLFSLVLLQVTALGALGQLCTQCPNVVNVVNENVKLIFNNTINADGCKEVTMTCIAVKPDCAARARIMTKDTKVILNTATDYEGTVAGFGAIVCKQQSSTSADYNYNGTWNVEFTCKDLCEGTGGSGGGGAVTIEETTEDPTTKMPAERGCKVQK</sequence>
<dbReference type="CTD" id="78777335"/>
<evidence type="ECO:0000313" key="4">
    <source>
        <dbReference type="Proteomes" id="UP000483820"/>
    </source>
</evidence>
<keyword evidence="2" id="KW-0732">Signal</keyword>
<dbReference type="AlphaFoldDB" id="A0A2P4WV77"/>
<feature type="compositionally biased region" description="Basic and acidic residues" evidence="1">
    <location>
        <begin position="150"/>
        <end position="159"/>
    </location>
</feature>
<name>A0A2P4WV77_CAERE</name>
<dbReference type="EMBL" id="WUAV01000005">
    <property type="protein sequence ID" value="KAF1755207.1"/>
    <property type="molecule type" value="Genomic_DNA"/>
</dbReference>
<accession>A0A2P4WV77</accession>
<feature type="chain" id="PRO_5043534301" evidence="2">
    <location>
        <begin position="22"/>
        <end position="159"/>
    </location>
</feature>
<protein>
    <submittedName>
        <fullName evidence="3">Uncharacterized protein</fullName>
    </submittedName>
</protein>